<dbReference type="AlphaFoldDB" id="D5SUZ4"/>
<dbReference type="KEGG" id="plm:Plim_3467"/>
<dbReference type="EMBL" id="CP001744">
    <property type="protein sequence ID" value="ADG69280.1"/>
    <property type="molecule type" value="Genomic_DNA"/>
</dbReference>
<dbReference type="Proteomes" id="UP000002220">
    <property type="component" value="Chromosome"/>
</dbReference>
<organism evidence="2 3">
    <name type="scientific">Planctopirus limnophila (strain ATCC 43296 / DSM 3776 / IFAM 1008 / Mu 290)</name>
    <name type="common">Planctomyces limnophilus</name>
    <dbReference type="NCBI Taxonomy" id="521674"/>
    <lineage>
        <taxon>Bacteria</taxon>
        <taxon>Pseudomonadati</taxon>
        <taxon>Planctomycetota</taxon>
        <taxon>Planctomycetia</taxon>
        <taxon>Planctomycetales</taxon>
        <taxon>Planctomycetaceae</taxon>
        <taxon>Planctopirus</taxon>
    </lineage>
</organism>
<gene>
    <name evidence="2" type="ordered locus">Plim_3467</name>
</gene>
<dbReference type="HOGENOM" id="CLU_2480675_0_0_0"/>
<evidence type="ECO:0000256" key="1">
    <source>
        <dbReference type="SAM" id="Phobius"/>
    </source>
</evidence>
<keyword evidence="1" id="KW-1133">Transmembrane helix</keyword>
<proteinExistence type="predicted"/>
<reference evidence="2 3" key="1">
    <citation type="journal article" date="2010" name="Stand. Genomic Sci.">
        <title>Complete genome sequence of Planctomyces limnophilus type strain (Mu 290).</title>
        <authorList>
            <person name="Labutti K."/>
            <person name="Sikorski J."/>
            <person name="Schneider S."/>
            <person name="Nolan M."/>
            <person name="Lucas S."/>
            <person name="Glavina Del Rio T."/>
            <person name="Tice H."/>
            <person name="Cheng J.F."/>
            <person name="Goodwin L."/>
            <person name="Pitluck S."/>
            <person name="Liolios K."/>
            <person name="Ivanova N."/>
            <person name="Mavromatis K."/>
            <person name="Mikhailova N."/>
            <person name="Pati A."/>
            <person name="Chen A."/>
            <person name="Palaniappan K."/>
            <person name="Land M."/>
            <person name="Hauser L."/>
            <person name="Chang Y.J."/>
            <person name="Jeffries C.D."/>
            <person name="Tindall B.J."/>
            <person name="Rohde M."/>
            <person name="Goker M."/>
            <person name="Woyke T."/>
            <person name="Bristow J."/>
            <person name="Eisen J.A."/>
            <person name="Markowitz V."/>
            <person name="Hugenholtz P."/>
            <person name="Kyrpides N.C."/>
            <person name="Klenk H.P."/>
            <person name="Lapidus A."/>
        </authorList>
    </citation>
    <scope>NUCLEOTIDE SEQUENCE [LARGE SCALE GENOMIC DNA]</scope>
    <source>
        <strain evidence="3">ATCC 43296 / DSM 3776 / IFAM 1008 / 290</strain>
    </source>
</reference>
<keyword evidence="1" id="KW-0472">Membrane</keyword>
<protein>
    <submittedName>
        <fullName evidence="2">Uncharacterized protein</fullName>
    </submittedName>
</protein>
<feature type="transmembrane region" description="Helical" evidence="1">
    <location>
        <begin position="63"/>
        <end position="81"/>
    </location>
</feature>
<keyword evidence="3" id="KW-1185">Reference proteome</keyword>
<evidence type="ECO:0000313" key="3">
    <source>
        <dbReference type="Proteomes" id="UP000002220"/>
    </source>
</evidence>
<accession>D5SUZ4</accession>
<sequence>MSLFDSLMSAGGAVASVLLTLINLWLLFWLFVATILPSFVVVMLGRSGLIASLHFLVQGSIYTVIYIVILYISILVVGRFGPPDDRL</sequence>
<evidence type="ECO:0000313" key="2">
    <source>
        <dbReference type="EMBL" id="ADG69280.1"/>
    </source>
</evidence>
<keyword evidence="1" id="KW-0812">Transmembrane</keyword>
<feature type="transmembrane region" description="Helical" evidence="1">
    <location>
        <begin position="12"/>
        <end position="32"/>
    </location>
</feature>
<name>D5SUZ4_PLAL2</name>